<evidence type="ECO:0000313" key="5">
    <source>
        <dbReference type="EMBL" id="MBK1695692.1"/>
    </source>
</evidence>
<dbReference type="GO" id="GO:0005992">
    <property type="term" value="P:trehalose biosynthetic process"/>
    <property type="evidence" value="ECO:0007669"/>
    <property type="project" value="InterPro"/>
</dbReference>
<dbReference type="InterPro" id="IPR003337">
    <property type="entry name" value="Trehalose_PPase"/>
</dbReference>
<protein>
    <recommendedName>
        <fullName evidence="4">Trehalose 6-phosphate phosphatase</fullName>
        <ecNumber evidence="4">3.1.3.12</ecNumber>
    </recommendedName>
</protein>
<proteinExistence type="inferred from homology"/>
<comment type="similarity">
    <text evidence="2 4">Belongs to the trehalose phosphatase family.</text>
</comment>
<accession>A0A934QE38</accession>
<dbReference type="InterPro" id="IPR023214">
    <property type="entry name" value="HAD_sf"/>
</dbReference>
<comment type="function">
    <text evidence="4">Removes the phosphate from trehalose 6-phosphate to produce free trehalose.</text>
</comment>
<dbReference type="GO" id="GO:0004805">
    <property type="term" value="F:trehalose-phosphatase activity"/>
    <property type="evidence" value="ECO:0007669"/>
    <property type="project" value="UniProtKB-EC"/>
</dbReference>
<reference evidence="5" key="1">
    <citation type="submission" date="2017-08" db="EMBL/GenBank/DDBJ databases">
        <authorList>
            <person name="Imhoff J.F."/>
            <person name="Rahn T."/>
            <person name="Kuenzel S."/>
            <person name="Neulinger S.C."/>
        </authorList>
    </citation>
    <scope>NUCLEOTIDE SEQUENCE</scope>
    <source>
        <strain evidence="5">DSM 9154</strain>
    </source>
</reference>
<dbReference type="Proteomes" id="UP000778970">
    <property type="component" value="Unassembled WGS sequence"/>
</dbReference>
<dbReference type="NCBIfam" id="TIGR01484">
    <property type="entry name" value="HAD-SF-IIB"/>
    <property type="match status" value="1"/>
</dbReference>
<keyword evidence="3 4" id="KW-0378">Hydrolase</keyword>
<keyword evidence="4" id="KW-0460">Magnesium</keyword>
<comment type="pathway">
    <text evidence="1 4">Glycan biosynthesis; trehalose biosynthesis.</text>
</comment>
<dbReference type="CDD" id="cd01627">
    <property type="entry name" value="HAD_TPP"/>
    <property type="match status" value="1"/>
</dbReference>
<dbReference type="Gene3D" id="3.40.50.1000">
    <property type="entry name" value="HAD superfamily/HAD-like"/>
    <property type="match status" value="1"/>
</dbReference>
<comment type="cofactor">
    <cofactor evidence="4">
        <name>Mg(2+)</name>
        <dbReference type="ChEBI" id="CHEBI:18420"/>
    </cofactor>
</comment>
<dbReference type="EC" id="3.1.3.12" evidence="4"/>
<keyword evidence="6" id="KW-1185">Reference proteome</keyword>
<dbReference type="AlphaFoldDB" id="A0A934QE38"/>
<dbReference type="GO" id="GO:0046872">
    <property type="term" value="F:metal ion binding"/>
    <property type="evidence" value="ECO:0007669"/>
    <property type="project" value="UniProtKB-KW"/>
</dbReference>
<dbReference type="PANTHER" id="PTHR43768:SF3">
    <property type="entry name" value="TREHALOSE 6-PHOSPHATE PHOSPHATASE"/>
    <property type="match status" value="1"/>
</dbReference>
<dbReference type="InterPro" id="IPR006379">
    <property type="entry name" value="HAD-SF_hydro_IIB"/>
</dbReference>
<organism evidence="5 6">
    <name type="scientific">Rhodovibrio salinarum</name>
    <dbReference type="NCBI Taxonomy" id="1087"/>
    <lineage>
        <taxon>Bacteria</taxon>
        <taxon>Pseudomonadati</taxon>
        <taxon>Pseudomonadota</taxon>
        <taxon>Alphaproteobacteria</taxon>
        <taxon>Rhodospirillales</taxon>
        <taxon>Rhodovibrionaceae</taxon>
        <taxon>Rhodovibrio</taxon>
    </lineage>
</organism>
<evidence type="ECO:0000313" key="6">
    <source>
        <dbReference type="Proteomes" id="UP000778970"/>
    </source>
</evidence>
<dbReference type="SUPFAM" id="SSF56784">
    <property type="entry name" value="HAD-like"/>
    <property type="match status" value="1"/>
</dbReference>
<dbReference type="PANTHER" id="PTHR43768">
    <property type="entry name" value="TREHALOSE 6-PHOSPHATE PHOSPHATASE"/>
    <property type="match status" value="1"/>
</dbReference>
<dbReference type="Gene3D" id="3.30.70.1020">
    <property type="entry name" value="Trehalose-6-phosphate phosphatase related protein, domain 2"/>
    <property type="match status" value="1"/>
</dbReference>
<name>A0A934QE38_9PROT</name>
<evidence type="ECO:0000256" key="4">
    <source>
        <dbReference type="RuleBase" id="RU361117"/>
    </source>
</evidence>
<dbReference type="InterPro" id="IPR044651">
    <property type="entry name" value="OTSB-like"/>
</dbReference>
<dbReference type="InterPro" id="IPR036412">
    <property type="entry name" value="HAD-like_sf"/>
</dbReference>
<dbReference type="EMBL" id="NRRE01000006">
    <property type="protein sequence ID" value="MBK1695692.1"/>
    <property type="molecule type" value="Genomic_DNA"/>
</dbReference>
<dbReference type="Pfam" id="PF02358">
    <property type="entry name" value="Trehalose_PPase"/>
    <property type="match status" value="1"/>
</dbReference>
<evidence type="ECO:0000256" key="3">
    <source>
        <dbReference type="ARBA" id="ARBA00022801"/>
    </source>
</evidence>
<comment type="caution">
    <text evidence="5">The sequence shown here is derived from an EMBL/GenBank/DDBJ whole genome shotgun (WGS) entry which is preliminary data.</text>
</comment>
<evidence type="ECO:0000256" key="1">
    <source>
        <dbReference type="ARBA" id="ARBA00005199"/>
    </source>
</evidence>
<reference evidence="5" key="2">
    <citation type="journal article" date="2020" name="Microorganisms">
        <title>Osmotic Adaptation and Compatible Solute Biosynthesis of Phototrophic Bacteria as Revealed from Genome Analyses.</title>
        <authorList>
            <person name="Imhoff J.F."/>
            <person name="Rahn T."/>
            <person name="Kunzel S."/>
            <person name="Keller A."/>
            <person name="Neulinger S.C."/>
        </authorList>
    </citation>
    <scope>NUCLEOTIDE SEQUENCE</scope>
    <source>
        <strain evidence="5">DSM 9154</strain>
    </source>
</reference>
<evidence type="ECO:0000256" key="2">
    <source>
        <dbReference type="ARBA" id="ARBA00008770"/>
    </source>
</evidence>
<comment type="catalytic activity">
    <reaction evidence="4">
        <text>alpha,alpha-trehalose 6-phosphate + H2O = alpha,alpha-trehalose + phosphate</text>
        <dbReference type="Rhea" id="RHEA:23420"/>
        <dbReference type="ChEBI" id="CHEBI:15377"/>
        <dbReference type="ChEBI" id="CHEBI:16551"/>
        <dbReference type="ChEBI" id="CHEBI:43474"/>
        <dbReference type="ChEBI" id="CHEBI:58429"/>
        <dbReference type="EC" id="3.1.3.12"/>
    </reaction>
</comment>
<sequence>MSGRPISCAAGFKAAPDPLDPATDDPASWALFLDVDGTLLRFRGRPEDVHLHASLRAILADLYAALGQAVALVSGRTLADLDRIQAPLKLPAAGLHGLERRDADGTIDRGVEGDALDHLRSGLQTFVASHEDLWLEDKGRALAVHYRAAPKLRDVVLEHVRNLCVQEDPDALAVLDGKMVCEVKPRHADKGTAIRTFMAHAPFAGRMPVFLGDDVTDEDGFRAVNALGGLSIRVGRTPAGQVTHADHSLADESAVEAWLERLRRAVSGMT</sequence>
<keyword evidence="4" id="KW-0479">Metal-binding</keyword>
<dbReference type="NCBIfam" id="TIGR00685">
    <property type="entry name" value="T6PP"/>
    <property type="match status" value="1"/>
</dbReference>
<gene>
    <name evidence="5" type="primary">otsB</name>
    <name evidence="5" type="ORF">CKO21_00330</name>
</gene>